<protein>
    <submittedName>
        <fullName evidence="1">Uncharacterized protein</fullName>
    </submittedName>
</protein>
<dbReference type="Proteomes" id="UP001190700">
    <property type="component" value="Unassembled WGS sequence"/>
</dbReference>
<dbReference type="AlphaFoldDB" id="A0AAE0KT22"/>
<reference evidence="1 2" key="1">
    <citation type="journal article" date="2015" name="Genome Biol. Evol.">
        <title>Comparative Genomics of a Bacterivorous Green Alga Reveals Evolutionary Causalities and Consequences of Phago-Mixotrophic Mode of Nutrition.</title>
        <authorList>
            <person name="Burns J.A."/>
            <person name="Paasch A."/>
            <person name="Narechania A."/>
            <person name="Kim E."/>
        </authorList>
    </citation>
    <scope>NUCLEOTIDE SEQUENCE [LARGE SCALE GENOMIC DNA]</scope>
    <source>
        <strain evidence="1 2">PLY_AMNH</strain>
    </source>
</reference>
<organism evidence="1 2">
    <name type="scientific">Cymbomonas tetramitiformis</name>
    <dbReference type="NCBI Taxonomy" id="36881"/>
    <lineage>
        <taxon>Eukaryota</taxon>
        <taxon>Viridiplantae</taxon>
        <taxon>Chlorophyta</taxon>
        <taxon>Pyramimonadophyceae</taxon>
        <taxon>Pyramimonadales</taxon>
        <taxon>Pyramimonadaceae</taxon>
        <taxon>Cymbomonas</taxon>
    </lineage>
</organism>
<proteinExistence type="predicted"/>
<keyword evidence="2" id="KW-1185">Reference proteome</keyword>
<accession>A0AAE0KT22</accession>
<dbReference type="EMBL" id="LGRX02018470">
    <property type="protein sequence ID" value="KAK3259771.1"/>
    <property type="molecule type" value="Genomic_DNA"/>
</dbReference>
<feature type="non-terminal residue" evidence="1">
    <location>
        <position position="1"/>
    </location>
</feature>
<evidence type="ECO:0000313" key="1">
    <source>
        <dbReference type="EMBL" id="KAK3259771.1"/>
    </source>
</evidence>
<name>A0AAE0KT22_9CHLO</name>
<gene>
    <name evidence="1" type="ORF">CYMTET_31245</name>
</gene>
<evidence type="ECO:0000313" key="2">
    <source>
        <dbReference type="Proteomes" id="UP001190700"/>
    </source>
</evidence>
<comment type="caution">
    <text evidence="1">The sequence shown here is derived from an EMBL/GenBank/DDBJ whole genome shotgun (WGS) entry which is preliminary data.</text>
</comment>
<sequence length="71" mass="8503">TVNVYGYNAAVRHLKRLRFRLSPDNRTEEFKYHYYDDATGETGTHSFELTMKVFEMLRSYSSRTRSQLNFV</sequence>